<keyword evidence="2" id="KW-1185">Reference proteome</keyword>
<dbReference type="SUPFAM" id="SSF56219">
    <property type="entry name" value="DNase I-like"/>
    <property type="match status" value="1"/>
</dbReference>
<sequence>MDKFRLIHWNAHSLLQRFQELERQSTLFDCAAISETWLKPQFNFMLRGFDTVRRDRVIGRGGGVAILVSHALKYREISVLEDCAGDFNSHSPVWGSSFLCQSGRLLSSAIEDTELVLVSDGAPSFMGNASCGPSTIDLAFCHASIAPRLRCQTLNDAWGSDHYPVLITSSMNRGPSSFPRKRTKLYNKHTDWNRFSSIMDKDLRILMLSDQLSPTVLYSSFLAIVEKAVREATPGNPRNPPPSPPHPPCIWWNEECDALIAERKLKLQIFTDTGRAVDYEAYRYQCGETKKGLRRIKLEAFKDFAESLKRDTNPKIVWDTMRRFDSRWNRTETGRAVPAEKIDSVRNLIDELFPPWAPTPRPDESLSSPGTDPFLDLPLLPEELDWALESVNLGSSPGLDGIDYRIIKKFSPLEGFHVAFRSWMKKGSLIGVYRRYADDICLYSTSPSLATGIRNLEQAIKRIEEKLREIGLGPVYEGGQNSDESNQISYGLQIVWSNASHPLKEKLTHLSNSRPIVHGRRMSDPFLEALSSFQEYMEYIPQREHPICYPENFEALFAHLQVDKVSGDLIKKDSAPAAKFNEIFAQVLLSNQAIFTDGSTNMREKNWNVNLVWIPSHVGIKGNELADRIAKAACNGPRGDFKEIPHRELKRLWKNETIKDSIEWCFEERIFRGSRFFSFFYDHSNVDFKSAWFDEFIIKRRAFTSINRLRCGHSSLHDSLFRFLMVDSPDCPYCGELETPEHVFWTCFKYNDQRETMIKALSRMFGYGPFSLEFLLQLPVPEVAFTLEKFICSLPIFI</sequence>
<organism evidence="2 3">
    <name type="scientific">Temnothorax curvispinosus</name>
    <dbReference type="NCBI Taxonomy" id="300111"/>
    <lineage>
        <taxon>Eukaryota</taxon>
        <taxon>Metazoa</taxon>
        <taxon>Ecdysozoa</taxon>
        <taxon>Arthropoda</taxon>
        <taxon>Hexapoda</taxon>
        <taxon>Insecta</taxon>
        <taxon>Pterygota</taxon>
        <taxon>Neoptera</taxon>
        <taxon>Endopterygota</taxon>
        <taxon>Hymenoptera</taxon>
        <taxon>Apocrita</taxon>
        <taxon>Aculeata</taxon>
        <taxon>Formicoidea</taxon>
        <taxon>Formicidae</taxon>
        <taxon>Myrmicinae</taxon>
        <taxon>Temnothorax</taxon>
    </lineage>
</organism>
<dbReference type="InterPro" id="IPR052560">
    <property type="entry name" value="RdDP_mobile_element"/>
</dbReference>
<evidence type="ECO:0000313" key="2">
    <source>
        <dbReference type="Proteomes" id="UP000504618"/>
    </source>
</evidence>
<evidence type="ECO:0000259" key="1">
    <source>
        <dbReference type="Pfam" id="PF14529"/>
    </source>
</evidence>
<evidence type="ECO:0000313" key="3">
    <source>
        <dbReference type="RefSeq" id="XP_024873094.1"/>
    </source>
</evidence>
<dbReference type="Gene3D" id="3.30.420.10">
    <property type="entry name" value="Ribonuclease H-like superfamily/Ribonuclease H"/>
    <property type="match status" value="1"/>
</dbReference>
<dbReference type="PANTHER" id="PTHR36688">
    <property type="entry name" value="ENDO/EXONUCLEASE/PHOSPHATASE DOMAIN-CONTAINING PROTEIN"/>
    <property type="match status" value="1"/>
</dbReference>
<dbReference type="Proteomes" id="UP000504618">
    <property type="component" value="Unplaced"/>
</dbReference>
<dbReference type="PANTHER" id="PTHR36688:SF2">
    <property type="entry name" value="ENDONUCLEASE_EXONUCLEASE_PHOSPHATASE DOMAIN-CONTAINING PROTEIN"/>
    <property type="match status" value="1"/>
</dbReference>
<dbReference type="SUPFAM" id="SSF53098">
    <property type="entry name" value="Ribonuclease H-like"/>
    <property type="match status" value="1"/>
</dbReference>
<dbReference type="GO" id="GO:0003676">
    <property type="term" value="F:nucleic acid binding"/>
    <property type="evidence" value="ECO:0007669"/>
    <property type="project" value="InterPro"/>
</dbReference>
<dbReference type="AlphaFoldDB" id="A0A6J1PTD3"/>
<dbReference type="InterPro" id="IPR005135">
    <property type="entry name" value="Endo/exonuclease/phosphatase"/>
</dbReference>
<dbReference type="InterPro" id="IPR036691">
    <property type="entry name" value="Endo/exonu/phosph_ase_sf"/>
</dbReference>
<reference evidence="3" key="1">
    <citation type="submission" date="2025-08" db="UniProtKB">
        <authorList>
            <consortium name="RefSeq"/>
        </authorList>
    </citation>
    <scope>IDENTIFICATION</scope>
    <source>
        <tissue evidence="3">Whole body</tissue>
    </source>
</reference>
<gene>
    <name evidence="3" type="primary">LOC112455426</name>
</gene>
<protein>
    <submittedName>
        <fullName evidence="3">Uncharacterized protein LOC112455426</fullName>
    </submittedName>
</protein>
<dbReference type="Gene3D" id="3.60.10.10">
    <property type="entry name" value="Endonuclease/exonuclease/phosphatase"/>
    <property type="match status" value="2"/>
</dbReference>
<dbReference type="OrthoDB" id="7698997at2759"/>
<name>A0A6J1PTD3_9HYME</name>
<dbReference type="RefSeq" id="XP_024873094.1">
    <property type="nucleotide sequence ID" value="XM_025017326.1"/>
</dbReference>
<dbReference type="InterPro" id="IPR036397">
    <property type="entry name" value="RNaseH_sf"/>
</dbReference>
<accession>A0A6J1PTD3</accession>
<dbReference type="InterPro" id="IPR012337">
    <property type="entry name" value="RNaseH-like_sf"/>
</dbReference>
<feature type="domain" description="Endonuclease/exonuclease/phosphatase" evidence="1">
    <location>
        <begin position="84"/>
        <end position="165"/>
    </location>
</feature>
<dbReference type="GeneID" id="112455426"/>
<dbReference type="Pfam" id="PF14529">
    <property type="entry name" value="Exo_endo_phos_2"/>
    <property type="match status" value="1"/>
</dbReference>
<proteinExistence type="predicted"/>
<dbReference type="GO" id="GO:0003824">
    <property type="term" value="F:catalytic activity"/>
    <property type="evidence" value="ECO:0007669"/>
    <property type="project" value="InterPro"/>
</dbReference>